<dbReference type="AlphaFoldDB" id="R7Q709"/>
<gene>
    <name evidence="1" type="ORF">CHC_T00002038001</name>
</gene>
<evidence type="ECO:0000313" key="1">
    <source>
        <dbReference type="EMBL" id="CDF33255.1"/>
    </source>
</evidence>
<dbReference type="Proteomes" id="UP000012073">
    <property type="component" value="Unassembled WGS sequence"/>
</dbReference>
<dbReference type="GeneID" id="17320767"/>
<proteinExistence type="predicted"/>
<dbReference type="EMBL" id="HG001638">
    <property type="protein sequence ID" value="CDF33255.1"/>
    <property type="molecule type" value="Genomic_DNA"/>
</dbReference>
<reference evidence="2" key="1">
    <citation type="journal article" date="2013" name="Proc. Natl. Acad. Sci. U.S.A.">
        <title>Genome structure and metabolic features in the red seaweed Chondrus crispus shed light on evolution of the Archaeplastida.</title>
        <authorList>
            <person name="Collen J."/>
            <person name="Porcel B."/>
            <person name="Carre W."/>
            <person name="Ball S.G."/>
            <person name="Chaparro C."/>
            <person name="Tonon T."/>
            <person name="Barbeyron T."/>
            <person name="Michel G."/>
            <person name="Noel B."/>
            <person name="Valentin K."/>
            <person name="Elias M."/>
            <person name="Artiguenave F."/>
            <person name="Arun A."/>
            <person name="Aury J.M."/>
            <person name="Barbosa-Neto J.F."/>
            <person name="Bothwell J.H."/>
            <person name="Bouget F.Y."/>
            <person name="Brillet L."/>
            <person name="Cabello-Hurtado F."/>
            <person name="Capella-Gutierrez S."/>
            <person name="Charrier B."/>
            <person name="Cladiere L."/>
            <person name="Cock J.M."/>
            <person name="Coelho S.M."/>
            <person name="Colleoni C."/>
            <person name="Czjzek M."/>
            <person name="Da Silva C."/>
            <person name="Delage L."/>
            <person name="Denoeud F."/>
            <person name="Deschamps P."/>
            <person name="Dittami S.M."/>
            <person name="Gabaldon T."/>
            <person name="Gachon C.M."/>
            <person name="Groisillier A."/>
            <person name="Herve C."/>
            <person name="Jabbari K."/>
            <person name="Katinka M."/>
            <person name="Kloareg B."/>
            <person name="Kowalczyk N."/>
            <person name="Labadie K."/>
            <person name="Leblanc C."/>
            <person name="Lopez P.J."/>
            <person name="McLachlan D.H."/>
            <person name="Meslet-Cladiere L."/>
            <person name="Moustafa A."/>
            <person name="Nehr Z."/>
            <person name="Nyvall Collen P."/>
            <person name="Panaud O."/>
            <person name="Partensky F."/>
            <person name="Poulain J."/>
            <person name="Rensing S.A."/>
            <person name="Rousvoal S."/>
            <person name="Samson G."/>
            <person name="Symeonidi A."/>
            <person name="Weissenbach J."/>
            <person name="Zambounis A."/>
            <person name="Wincker P."/>
            <person name="Boyen C."/>
        </authorList>
    </citation>
    <scope>NUCLEOTIDE SEQUENCE [LARGE SCALE GENOMIC DNA]</scope>
    <source>
        <strain evidence="2">cv. Stackhouse</strain>
    </source>
</reference>
<protein>
    <submittedName>
        <fullName evidence="1">Uncharacterized protein</fullName>
    </submittedName>
</protein>
<dbReference type="RefSeq" id="XP_005713058.1">
    <property type="nucleotide sequence ID" value="XM_005713001.1"/>
</dbReference>
<accession>R7Q709</accession>
<dbReference type="KEGG" id="ccp:CHC_T00002038001"/>
<sequence length="75" mass="8198">MQNFCICIAEILVCVSSVIEHRGANRSSVSLVSFPYHTSTIATSTVSQFDLINCTDLGIRLALPKKLPQKSSQID</sequence>
<organism evidence="1 2">
    <name type="scientific">Chondrus crispus</name>
    <name type="common">Carrageen Irish moss</name>
    <name type="synonym">Polymorpha crispa</name>
    <dbReference type="NCBI Taxonomy" id="2769"/>
    <lineage>
        <taxon>Eukaryota</taxon>
        <taxon>Rhodophyta</taxon>
        <taxon>Florideophyceae</taxon>
        <taxon>Rhodymeniophycidae</taxon>
        <taxon>Gigartinales</taxon>
        <taxon>Gigartinaceae</taxon>
        <taxon>Chondrus</taxon>
    </lineage>
</organism>
<evidence type="ECO:0000313" key="2">
    <source>
        <dbReference type="Proteomes" id="UP000012073"/>
    </source>
</evidence>
<dbReference type="Gramene" id="CDF33255">
    <property type="protein sequence ID" value="CDF33255"/>
    <property type="gene ID" value="CHC_T00002038001"/>
</dbReference>
<name>R7Q709_CHOCR</name>
<keyword evidence="2" id="KW-1185">Reference proteome</keyword>